<dbReference type="RefSeq" id="WP_191616925.1">
    <property type="nucleotide sequence ID" value="NZ_JACYFG010000013.1"/>
</dbReference>
<accession>A0A927F8Q9</accession>
<dbReference type="AlphaFoldDB" id="A0A927F8Q9"/>
<keyword evidence="2" id="KW-1185">Reference proteome</keyword>
<evidence type="ECO:0000313" key="2">
    <source>
        <dbReference type="Proteomes" id="UP000622317"/>
    </source>
</evidence>
<sequence length="270" mass="30979">MKLPDLHSSDLQAVDSLRSAFLSVRSWDELIDTTVSMISKAIPCDCVCWNEWSPRFGKLLRAEANEEYQDPLFGKFEALEKTVSYHPIISVNRLWHTITDSIRLSDLEPIVRFKSNPLYWEVYRHLDAAYQIAYTPLVLSDRSIAITLNRRLSDFSRREMQLQRLACDAFAETAERLHAERAYREAFNCIADHIESATGLCRFSSLTVSELELIASLLDCGSIEGSSSNMRIRSDTARRRLCVIREKTGASTNKEFLSSLRFLRRSVETQ</sequence>
<organism evidence="1 2">
    <name type="scientific">Pelagicoccus enzymogenes</name>
    <dbReference type="NCBI Taxonomy" id="2773457"/>
    <lineage>
        <taxon>Bacteria</taxon>
        <taxon>Pseudomonadati</taxon>
        <taxon>Verrucomicrobiota</taxon>
        <taxon>Opitutia</taxon>
        <taxon>Puniceicoccales</taxon>
        <taxon>Pelagicoccaceae</taxon>
        <taxon>Pelagicoccus</taxon>
    </lineage>
</organism>
<name>A0A927F8Q9_9BACT</name>
<dbReference type="Proteomes" id="UP000622317">
    <property type="component" value="Unassembled WGS sequence"/>
</dbReference>
<reference evidence="1" key="1">
    <citation type="submission" date="2020-09" db="EMBL/GenBank/DDBJ databases">
        <title>Pelagicoccus enzymogenes sp. nov. with an EPS production, isolated from marine sediment.</title>
        <authorList>
            <person name="Feng X."/>
        </authorList>
    </citation>
    <scope>NUCLEOTIDE SEQUENCE</scope>
    <source>
        <strain evidence="1">NFK12</strain>
    </source>
</reference>
<dbReference type="EMBL" id="JACYFG010000013">
    <property type="protein sequence ID" value="MBD5779801.1"/>
    <property type="molecule type" value="Genomic_DNA"/>
</dbReference>
<comment type="caution">
    <text evidence="1">The sequence shown here is derived from an EMBL/GenBank/DDBJ whole genome shotgun (WGS) entry which is preliminary data.</text>
</comment>
<proteinExistence type="predicted"/>
<evidence type="ECO:0000313" key="1">
    <source>
        <dbReference type="EMBL" id="MBD5779801.1"/>
    </source>
</evidence>
<gene>
    <name evidence="1" type="ORF">IEN85_09880</name>
</gene>
<protein>
    <submittedName>
        <fullName evidence="1">Uncharacterized protein</fullName>
    </submittedName>
</protein>